<accession>A0AAI8VQD2</accession>
<sequence length="372" mass="41591">MPEFASGRQRQGSARSHQWWEEKIDEIIVLCRARDEEFEEAETIVEESGVNSEPDDTSSEEVKPTVESDETSPEPEETGTDQGPNVGMLGGTLEFSMFLSGVETCLGMVSDLWAAVYKKETALCVATVASSCMTRYLTSYINEAQLLVPEWFEQEDKTPSPYPGLNSLFLSDLARFNGFAARLRDLDQLEELKQIDVILGVANNFVQNAANLEAFCNTYARYLYWKGTRPTTIPQLKESLRTWVIGEKSPAAQSSRDSRRECTEFFTIDIVRNSFEKGTKVGTLQAPSDEWWQELQGKTHLDTTRPNITDVHLALLGRRPVPVYAALQSAARQLMALDHVKQRTQVLAALATVPIDGALFHELTNIPTAGSW</sequence>
<comment type="caution">
    <text evidence="2">The sequence shown here is derived from an EMBL/GenBank/DDBJ whole genome shotgun (WGS) entry which is preliminary data.</text>
</comment>
<protein>
    <submittedName>
        <fullName evidence="2">Uu.00g141830.m01.CDS01</fullName>
    </submittedName>
</protein>
<gene>
    <name evidence="2" type="ORF">KHLLAP_LOCUS9625</name>
</gene>
<keyword evidence="3" id="KW-1185">Reference proteome</keyword>
<feature type="region of interest" description="Disordered" evidence="1">
    <location>
        <begin position="40"/>
        <end position="86"/>
    </location>
</feature>
<reference evidence="2" key="1">
    <citation type="submission" date="2023-10" db="EMBL/GenBank/DDBJ databases">
        <authorList>
            <person name="Hackl T."/>
        </authorList>
    </citation>
    <scope>NUCLEOTIDE SEQUENCE</scope>
</reference>
<name>A0AAI8VQD2_9PEZI</name>
<dbReference type="EMBL" id="CAUWAG010000012">
    <property type="protein sequence ID" value="CAJ2509157.1"/>
    <property type="molecule type" value="Genomic_DNA"/>
</dbReference>
<evidence type="ECO:0000313" key="3">
    <source>
        <dbReference type="Proteomes" id="UP001295740"/>
    </source>
</evidence>
<organism evidence="2 3">
    <name type="scientific">Anthostomella pinea</name>
    <dbReference type="NCBI Taxonomy" id="933095"/>
    <lineage>
        <taxon>Eukaryota</taxon>
        <taxon>Fungi</taxon>
        <taxon>Dikarya</taxon>
        <taxon>Ascomycota</taxon>
        <taxon>Pezizomycotina</taxon>
        <taxon>Sordariomycetes</taxon>
        <taxon>Xylariomycetidae</taxon>
        <taxon>Xylariales</taxon>
        <taxon>Xylariaceae</taxon>
        <taxon>Anthostomella</taxon>
    </lineage>
</organism>
<evidence type="ECO:0000313" key="2">
    <source>
        <dbReference type="EMBL" id="CAJ2509157.1"/>
    </source>
</evidence>
<dbReference type="AlphaFoldDB" id="A0AAI8VQD2"/>
<feature type="compositionally biased region" description="Acidic residues" evidence="1">
    <location>
        <begin position="67"/>
        <end position="79"/>
    </location>
</feature>
<evidence type="ECO:0000256" key="1">
    <source>
        <dbReference type="SAM" id="MobiDB-lite"/>
    </source>
</evidence>
<proteinExistence type="predicted"/>
<dbReference type="Proteomes" id="UP001295740">
    <property type="component" value="Unassembled WGS sequence"/>
</dbReference>